<protein>
    <submittedName>
        <fullName evidence="5">ABC transporter-related protein</fullName>
    </submittedName>
</protein>
<dbReference type="KEGG" id="pfm:Pyrfu_0414"/>
<dbReference type="GO" id="GO:0016887">
    <property type="term" value="F:ATP hydrolysis activity"/>
    <property type="evidence" value="ECO:0007669"/>
    <property type="project" value="InterPro"/>
</dbReference>
<dbReference type="PROSITE" id="PS00211">
    <property type="entry name" value="ABC_TRANSPORTER_1"/>
    <property type="match status" value="1"/>
</dbReference>
<dbReference type="FunCoup" id="G0EG37">
    <property type="interactions" value="23"/>
</dbReference>
<dbReference type="InterPro" id="IPR017871">
    <property type="entry name" value="ABC_transporter-like_CS"/>
</dbReference>
<evidence type="ECO:0000313" key="6">
    <source>
        <dbReference type="Proteomes" id="UP000001037"/>
    </source>
</evidence>
<feature type="domain" description="ABC transporter" evidence="4">
    <location>
        <begin position="6"/>
        <end position="245"/>
    </location>
</feature>
<accession>G0EG37</accession>
<dbReference type="Proteomes" id="UP000001037">
    <property type="component" value="Chromosome"/>
</dbReference>
<dbReference type="FunFam" id="3.40.50.300:FF:000032">
    <property type="entry name" value="Export ABC transporter ATP-binding protein"/>
    <property type="match status" value="1"/>
</dbReference>
<dbReference type="SMART" id="SM00382">
    <property type="entry name" value="AAA"/>
    <property type="match status" value="1"/>
</dbReference>
<keyword evidence="1" id="KW-0813">Transport</keyword>
<evidence type="ECO:0000259" key="4">
    <source>
        <dbReference type="PROSITE" id="PS50893"/>
    </source>
</evidence>
<organism evidence="5 6">
    <name type="scientific">Pyrolobus fumarii (strain DSM 11204 / 1A)</name>
    <dbReference type="NCBI Taxonomy" id="694429"/>
    <lineage>
        <taxon>Archaea</taxon>
        <taxon>Thermoproteota</taxon>
        <taxon>Thermoprotei</taxon>
        <taxon>Desulfurococcales</taxon>
        <taxon>Pyrodictiaceae</taxon>
        <taxon>Pyrolobus</taxon>
    </lineage>
</organism>
<dbReference type="InterPro" id="IPR003439">
    <property type="entry name" value="ABC_transporter-like_ATP-bd"/>
</dbReference>
<dbReference type="GeneID" id="11140061"/>
<dbReference type="OrthoDB" id="44250at2157"/>
<reference evidence="5 6" key="1">
    <citation type="journal article" date="2011" name="Stand. Genomic Sci.">
        <title>Complete genome sequence of the hyperthermophilic chemolithoautotroph Pyrolobus fumarii type strain (1A).</title>
        <authorList>
            <person name="Anderson I."/>
            <person name="Goker M."/>
            <person name="Nolan M."/>
            <person name="Lucas S."/>
            <person name="Hammon N."/>
            <person name="Deshpande S."/>
            <person name="Cheng J.F."/>
            <person name="Tapia R."/>
            <person name="Han C."/>
            <person name="Goodwin L."/>
            <person name="Pitluck S."/>
            <person name="Huntemann M."/>
            <person name="Liolios K."/>
            <person name="Ivanova N."/>
            <person name="Pagani I."/>
            <person name="Mavromatis K."/>
            <person name="Ovchinikova G."/>
            <person name="Pati A."/>
            <person name="Chen A."/>
            <person name="Palaniappan K."/>
            <person name="Land M."/>
            <person name="Hauser L."/>
            <person name="Brambilla E.M."/>
            <person name="Huber H."/>
            <person name="Yasawong M."/>
            <person name="Rohde M."/>
            <person name="Spring S."/>
            <person name="Abt B."/>
            <person name="Sikorski J."/>
            <person name="Wirth R."/>
            <person name="Detter J.C."/>
            <person name="Woyke T."/>
            <person name="Bristow J."/>
            <person name="Eisen J.A."/>
            <person name="Markowitz V."/>
            <person name="Hugenholtz P."/>
            <person name="Kyrpides N.C."/>
            <person name="Klenk H.P."/>
            <person name="Lapidus A."/>
        </authorList>
    </citation>
    <scope>NUCLEOTIDE SEQUENCE [LARGE SCALE GENOMIC DNA]</scope>
    <source>
        <strain evidence="6">DSM 11204 / 1A</strain>
    </source>
</reference>
<dbReference type="GO" id="GO:0005524">
    <property type="term" value="F:ATP binding"/>
    <property type="evidence" value="ECO:0007669"/>
    <property type="project" value="UniProtKB-KW"/>
</dbReference>
<sequence length="249" mass="27155">MPREVIRLENVVKIYGSGATCTIGLRGVTLTIHEGDFIAVMGPSGSGKTTLLNIMGLLDKPTSGKVYIGGVEASRLGSRQLARLRNRFIGFVFQHFNLIPRLTVQENIELPLVARGVPRRERAERAKRALIAAGGDPSWLPKKPNQLSGGQQQRVAIARALVGEPRVILADEPTGNLDRASAATVMRTFLTLNQQGQTIVMVTHDPEVANCAKKILIIRDGMIVDTLDPDPNTCIAHKKIETRDLARRG</sequence>
<dbReference type="InterPro" id="IPR003593">
    <property type="entry name" value="AAA+_ATPase"/>
</dbReference>
<dbReference type="GO" id="GO:0005886">
    <property type="term" value="C:plasma membrane"/>
    <property type="evidence" value="ECO:0007669"/>
    <property type="project" value="TreeGrafter"/>
</dbReference>
<dbReference type="EMBL" id="CP002838">
    <property type="protein sequence ID" value="AEM38285.1"/>
    <property type="molecule type" value="Genomic_DNA"/>
</dbReference>
<gene>
    <name evidence="5" type="ordered locus">Pyrfu_0414</name>
</gene>
<dbReference type="GO" id="GO:0022857">
    <property type="term" value="F:transmembrane transporter activity"/>
    <property type="evidence" value="ECO:0007669"/>
    <property type="project" value="TreeGrafter"/>
</dbReference>
<dbReference type="PANTHER" id="PTHR24220">
    <property type="entry name" value="IMPORT ATP-BINDING PROTEIN"/>
    <property type="match status" value="1"/>
</dbReference>
<dbReference type="Pfam" id="PF00005">
    <property type="entry name" value="ABC_tran"/>
    <property type="match status" value="1"/>
</dbReference>
<dbReference type="InterPro" id="IPR015854">
    <property type="entry name" value="ABC_transpr_LolD-like"/>
</dbReference>
<evidence type="ECO:0000256" key="1">
    <source>
        <dbReference type="ARBA" id="ARBA00022448"/>
    </source>
</evidence>
<name>G0EG37_PYRF1</name>
<dbReference type="Gene3D" id="3.40.50.300">
    <property type="entry name" value="P-loop containing nucleotide triphosphate hydrolases"/>
    <property type="match status" value="1"/>
</dbReference>
<keyword evidence="3" id="KW-0067">ATP-binding</keyword>
<evidence type="ECO:0000313" key="5">
    <source>
        <dbReference type="EMBL" id="AEM38285.1"/>
    </source>
</evidence>
<dbReference type="eggNOG" id="arCOG00922">
    <property type="taxonomic scope" value="Archaea"/>
</dbReference>
<dbReference type="HOGENOM" id="CLU_000604_1_22_2"/>
<keyword evidence="6" id="KW-1185">Reference proteome</keyword>
<dbReference type="GO" id="GO:0098796">
    <property type="term" value="C:membrane protein complex"/>
    <property type="evidence" value="ECO:0007669"/>
    <property type="project" value="UniProtKB-ARBA"/>
</dbReference>
<dbReference type="AlphaFoldDB" id="G0EG37"/>
<evidence type="ECO:0000256" key="2">
    <source>
        <dbReference type="ARBA" id="ARBA00022741"/>
    </source>
</evidence>
<evidence type="ECO:0000256" key="3">
    <source>
        <dbReference type="ARBA" id="ARBA00022840"/>
    </source>
</evidence>
<dbReference type="CDD" id="cd03255">
    <property type="entry name" value="ABC_MJ0796_LolCDE_FtsE"/>
    <property type="match status" value="1"/>
</dbReference>
<dbReference type="InterPro" id="IPR017911">
    <property type="entry name" value="MacB-like_ATP-bd"/>
</dbReference>
<dbReference type="RefSeq" id="WP_014025962.1">
    <property type="nucleotide sequence ID" value="NC_015931.1"/>
</dbReference>
<dbReference type="SUPFAM" id="SSF52540">
    <property type="entry name" value="P-loop containing nucleoside triphosphate hydrolases"/>
    <property type="match status" value="1"/>
</dbReference>
<dbReference type="STRING" id="694429.Pyrfu_0414"/>
<keyword evidence="2" id="KW-0547">Nucleotide-binding</keyword>
<dbReference type="PANTHER" id="PTHR24220:SF86">
    <property type="entry name" value="ABC TRANSPORTER ABCH.1"/>
    <property type="match status" value="1"/>
</dbReference>
<dbReference type="PROSITE" id="PS50893">
    <property type="entry name" value="ABC_TRANSPORTER_2"/>
    <property type="match status" value="1"/>
</dbReference>
<dbReference type="InterPro" id="IPR027417">
    <property type="entry name" value="P-loop_NTPase"/>
</dbReference>
<dbReference type="InParanoid" id="G0EG37"/>
<proteinExistence type="predicted"/>